<comment type="caution">
    <text evidence="2">The sequence shown here is derived from an EMBL/GenBank/DDBJ whole genome shotgun (WGS) entry which is preliminary data.</text>
</comment>
<feature type="compositionally biased region" description="Polar residues" evidence="1">
    <location>
        <begin position="446"/>
        <end position="459"/>
    </location>
</feature>
<evidence type="ECO:0000313" key="2">
    <source>
        <dbReference type="EMBL" id="KAF8567663.1"/>
    </source>
</evidence>
<name>A0A8T0DIG4_9TREM</name>
<feature type="region of interest" description="Disordered" evidence="1">
    <location>
        <begin position="446"/>
        <end position="475"/>
    </location>
</feature>
<dbReference type="OrthoDB" id="6254858at2759"/>
<keyword evidence="3" id="KW-1185">Reference proteome</keyword>
<dbReference type="EMBL" id="JTDF01003613">
    <property type="protein sequence ID" value="KAF8567663.1"/>
    <property type="molecule type" value="Genomic_DNA"/>
</dbReference>
<dbReference type="AlphaFoldDB" id="A0A8T0DIG4"/>
<dbReference type="Proteomes" id="UP000699462">
    <property type="component" value="Unassembled WGS sequence"/>
</dbReference>
<evidence type="ECO:0000313" key="3">
    <source>
        <dbReference type="Proteomes" id="UP000699462"/>
    </source>
</evidence>
<evidence type="ECO:0000256" key="1">
    <source>
        <dbReference type="SAM" id="MobiDB-lite"/>
    </source>
</evidence>
<accession>A0A8T0DIG4</accession>
<organism evidence="2 3">
    <name type="scientific">Paragonimus westermani</name>
    <dbReference type="NCBI Taxonomy" id="34504"/>
    <lineage>
        <taxon>Eukaryota</taxon>
        <taxon>Metazoa</taxon>
        <taxon>Spiralia</taxon>
        <taxon>Lophotrochozoa</taxon>
        <taxon>Platyhelminthes</taxon>
        <taxon>Trematoda</taxon>
        <taxon>Digenea</taxon>
        <taxon>Plagiorchiida</taxon>
        <taxon>Troglotremata</taxon>
        <taxon>Troglotrematidae</taxon>
        <taxon>Paragonimus</taxon>
    </lineage>
</organism>
<protein>
    <submittedName>
        <fullName evidence="2">Uncharacterized protein</fullName>
    </submittedName>
</protein>
<reference evidence="2 3" key="1">
    <citation type="submission" date="2019-07" db="EMBL/GenBank/DDBJ databases">
        <title>Annotation for the trematode Paragonimus westermani.</title>
        <authorList>
            <person name="Choi Y.-J."/>
        </authorList>
    </citation>
    <scope>NUCLEOTIDE SEQUENCE [LARGE SCALE GENOMIC DNA]</scope>
    <source>
        <strain evidence="2">180907_Pwestermani</strain>
    </source>
</reference>
<sequence length="541" mass="59846">MCVLCTADPLFLPKDYDDKARWSQPINGHDNAQATSIKMDKVDEPQIARCCSHVSSTCKRSIIRNLSNSAELLRTTLVLELEDPTGTFKSIRLLTPEVNLRSVALSPTSLHSTDMKLGKLNVRTSIEHEAVPIDYRSSQLALPNKSHCCQCSGYPLQKQHLHFEPKGLATHKQLEPDNLHDKTTQVRPGLSQFDSISSIQPLLLTDVPSQPNANLFTRPTAGTTATAVLVSKQEANDSHCVKRDPPMIASLTNSKEQALHVDLSTADKLTQIMGSLVVENLPVSLATITPLDQIDCVRTGHESETTSQSVCCDKHSPPGHRVTGSSEGFISNANEPINCRNLTEFPYNDNAPESWHCKNLWSKRHMPHLLSKGGSLDSEPDYSNVNSLWGNHELCSTDESHRSSVRTYLRWKRMLWMDVLGRGPNKCASTLSTIPSPAVSELLRSPSSLMSNREQSVTDPKSHALTTTEETSLSTRTTITTSSTCSTTISATFNDPSQMTVSIPIANCTRYVLNYYDESGVRDSEAVFFVEIWDREQATKN</sequence>
<gene>
    <name evidence="2" type="ORF">P879_07198</name>
</gene>
<proteinExistence type="predicted"/>
<feature type="region of interest" description="Disordered" evidence="1">
    <location>
        <begin position="308"/>
        <end position="327"/>
    </location>
</feature>
<feature type="compositionally biased region" description="Low complexity" evidence="1">
    <location>
        <begin position="464"/>
        <end position="475"/>
    </location>
</feature>